<dbReference type="InterPro" id="IPR014001">
    <property type="entry name" value="Helicase_ATP-bd"/>
</dbReference>
<dbReference type="GO" id="GO:0036297">
    <property type="term" value="P:interstrand cross-link repair"/>
    <property type="evidence" value="ECO:0007669"/>
    <property type="project" value="TreeGrafter"/>
</dbReference>
<feature type="compositionally biased region" description="Basic residues" evidence="10">
    <location>
        <begin position="1185"/>
        <end position="1194"/>
    </location>
</feature>
<name>A0A2X0P6C2_9BASI</name>
<dbReference type="InterPro" id="IPR044749">
    <property type="entry name" value="FANCM_DEXDc"/>
</dbReference>
<dbReference type="InterPro" id="IPR039686">
    <property type="entry name" value="FANCM/Mph1-like_ID"/>
</dbReference>
<feature type="compositionally biased region" description="Acidic residues" evidence="10">
    <location>
        <begin position="1163"/>
        <end position="1177"/>
    </location>
</feature>
<protein>
    <recommendedName>
        <fullName evidence="9">ATP-dependent DNA helicase</fullName>
        <ecNumber evidence="9">3.6.4.12</ecNumber>
    </recommendedName>
</protein>
<feature type="compositionally biased region" description="Basic and acidic residues" evidence="10">
    <location>
        <begin position="1153"/>
        <end position="1162"/>
    </location>
</feature>
<comment type="subcellular location">
    <subcellularLocation>
        <location evidence="1 9">Nucleus</location>
    </subcellularLocation>
</comment>
<proteinExistence type="inferred from homology"/>
<evidence type="ECO:0000256" key="9">
    <source>
        <dbReference type="RuleBase" id="RU367027"/>
    </source>
</evidence>
<dbReference type="GO" id="GO:0043138">
    <property type="term" value="F:3'-5' DNA helicase activity"/>
    <property type="evidence" value="ECO:0007669"/>
    <property type="project" value="InterPro"/>
</dbReference>
<feature type="region of interest" description="Disordered" evidence="10">
    <location>
        <begin position="1023"/>
        <end position="1062"/>
    </location>
</feature>
<keyword evidence="14" id="KW-1185">Reference proteome</keyword>
<dbReference type="SMART" id="SM00487">
    <property type="entry name" value="DEXDc"/>
    <property type="match status" value="1"/>
</dbReference>
<feature type="compositionally biased region" description="Pro residues" evidence="10">
    <location>
        <begin position="1039"/>
        <end position="1056"/>
    </location>
</feature>
<dbReference type="CDD" id="cd12091">
    <property type="entry name" value="FANCM_ID"/>
    <property type="match status" value="1"/>
</dbReference>
<evidence type="ECO:0000256" key="7">
    <source>
        <dbReference type="ARBA" id="ARBA00023242"/>
    </source>
</evidence>
<dbReference type="CDD" id="cd18033">
    <property type="entry name" value="DEXDc_FANCM"/>
    <property type="match status" value="1"/>
</dbReference>
<dbReference type="InterPro" id="IPR006935">
    <property type="entry name" value="Helicase/UvrB_N"/>
</dbReference>
<evidence type="ECO:0000256" key="2">
    <source>
        <dbReference type="ARBA" id="ARBA00009889"/>
    </source>
</evidence>
<dbReference type="Proteomes" id="UP000249464">
    <property type="component" value="Unassembled WGS sequence"/>
</dbReference>
<dbReference type="SMART" id="SM00490">
    <property type="entry name" value="HELICc"/>
    <property type="match status" value="1"/>
</dbReference>
<dbReference type="GO" id="GO:0016887">
    <property type="term" value="F:ATP hydrolysis activity"/>
    <property type="evidence" value="ECO:0007669"/>
    <property type="project" value="RHEA"/>
</dbReference>
<keyword evidence="3" id="KW-0547">Nucleotide-binding</keyword>
<evidence type="ECO:0000313" key="13">
    <source>
        <dbReference type="EMBL" id="SGY47358.1"/>
    </source>
</evidence>
<dbReference type="Pfam" id="PF00271">
    <property type="entry name" value="Helicase_C"/>
    <property type="match status" value="1"/>
</dbReference>
<dbReference type="CDD" id="cd18801">
    <property type="entry name" value="SF2_C_FANCM_Hef"/>
    <property type="match status" value="1"/>
</dbReference>
<feature type="compositionally biased region" description="Acidic residues" evidence="10">
    <location>
        <begin position="1220"/>
        <end position="1229"/>
    </location>
</feature>
<feature type="region of interest" description="Disordered" evidence="10">
    <location>
        <begin position="1130"/>
        <end position="1195"/>
    </location>
</feature>
<dbReference type="GO" id="GO:0005634">
    <property type="term" value="C:nucleus"/>
    <property type="evidence" value="ECO:0007669"/>
    <property type="project" value="UniProtKB-SubCell"/>
</dbReference>
<dbReference type="Gene3D" id="3.40.50.300">
    <property type="entry name" value="P-loop containing nucleotide triphosphate hydrolases"/>
    <property type="match status" value="2"/>
</dbReference>
<dbReference type="FunFam" id="3.40.50.300:FF:000861">
    <property type="entry name" value="Fanconi anemia, complementation group M"/>
    <property type="match status" value="1"/>
</dbReference>
<dbReference type="Pfam" id="PF04851">
    <property type="entry name" value="ResIII"/>
    <property type="match status" value="1"/>
</dbReference>
<evidence type="ECO:0000256" key="4">
    <source>
        <dbReference type="ARBA" id="ARBA00022801"/>
    </source>
</evidence>
<dbReference type="EMBL" id="FQNC01000043">
    <property type="protein sequence ID" value="SGY47358.1"/>
    <property type="molecule type" value="Genomic_DNA"/>
</dbReference>
<dbReference type="PANTHER" id="PTHR14025:SF20">
    <property type="entry name" value="FANCONI ANEMIA GROUP M PROTEIN"/>
    <property type="match status" value="1"/>
</dbReference>
<dbReference type="PROSITE" id="PS51194">
    <property type="entry name" value="HELICASE_CTER"/>
    <property type="match status" value="1"/>
</dbReference>
<evidence type="ECO:0000259" key="11">
    <source>
        <dbReference type="PROSITE" id="PS51192"/>
    </source>
</evidence>
<feature type="compositionally biased region" description="Acidic residues" evidence="10">
    <location>
        <begin position="126"/>
        <end position="143"/>
    </location>
</feature>
<evidence type="ECO:0000256" key="8">
    <source>
        <dbReference type="ARBA" id="ARBA00047995"/>
    </source>
</evidence>
<dbReference type="SUPFAM" id="SSF52540">
    <property type="entry name" value="P-loop containing nucleoside triphosphate hydrolases"/>
    <property type="match status" value="1"/>
</dbReference>
<evidence type="ECO:0000313" key="14">
    <source>
        <dbReference type="Proteomes" id="UP000249464"/>
    </source>
</evidence>
<dbReference type="PANTHER" id="PTHR14025">
    <property type="entry name" value="FANCONI ANEMIA GROUP M FANCM FAMILY MEMBER"/>
    <property type="match status" value="1"/>
</dbReference>
<feature type="region of interest" description="Disordered" evidence="10">
    <location>
        <begin position="966"/>
        <end position="989"/>
    </location>
</feature>
<keyword evidence="4" id="KW-0378">Hydrolase</keyword>
<evidence type="ECO:0000256" key="6">
    <source>
        <dbReference type="ARBA" id="ARBA00022840"/>
    </source>
</evidence>
<dbReference type="GO" id="GO:0045003">
    <property type="term" value="P:double-strand break repair via synthesis-dependent strand annealing"/>
    <property type="evidence" value="ECO:0007669"/>
    <property type="project" value="TreeGrafter"/>
</dbReference>
<dbReference type="EC" id="3.6.4.12" evidence="9"/>
<keyword evidence="6" id="KW-0067">ATP-binding</keyword>
<dbReference type="GO" id="GO:0009378">
    <property type="term" value="F:four-way junction helicase activity"/>
    <property type="evidence" value="ECO:0007669"/>
    <property type="project" value="TreeGrafter"/>
</dbReference>
<evidence type="ECO:0000256" key="1">
    <source>
        <dbReference type="ARBA" id="ARBA00004123"/>
    </source>
</evidence>
<organism evidence="13 14">
    <name type="scientific">Microbotryum silenes-dioicae</name>
    <dbReference type="NCBI Taxonomy" id="796604"/>
    <lineage>
        <taxon>Eukaryota</taxon>
        <taxon>Fungi</taxon>
        <taxon>Dikarya</taxon>
        <taxon>Basidiomycota</taxon>
        <taxon>Pucciniomycotina</taxon>
        <taxon>Microbotryomycetes</taxon>
        <taxon>Microbotryales</taxon>
        <taxon>Microbotryaceae</taxon>
        <taxon>Microbotryum</taxon>
    </lineage>
</organism>
<comment type="catalytic activity">
    <reaction evidence="8 9">
        <text>ATP + H2O = ADP + phosphate + H(+)</text>
        <dbReference type="Rhea" id="RHEA:13065"/>
        <dbReference type="ChEBI" id="CHEBI:15377"/>
        <dbReference type="ChEBI" id="CHEBI:15378"/>
        <dbReference type="ChEBI" id="CHEBI:30616"/>
        <dbReference type="ChEBI" id="CHEBI:43474"/>
        <dbReference type="ChEBI" id="CHEBI:456216"/>
        <dbReference type="EC" id="3.6.4.12"/>
    </reaction>
</comment>
<dbReference type="PROSITE" id="PS51192">
    <property type="entry name" value="HELICASE_ATP_BIND_1"/>
    <property type="match status" value="1"/>
</dbReference>
<keyword evidence="7" id="KW-0539">Nucleus</keyword>
<evidence type="ECO:0000259" key="12">
    <source>
        <dbReference type="PROSITE" id="PS51194"/>
    </source>
</evidence>
<dbReference type="GO" id="GO:0000400">
    <property type="term" value="F:four-way junction DNA binding"/>
    <property type="evidence" value="ECO:0007669"/>
    <property type="project" value="TreeGrafter"/>
</dbReference>
<feature type="compositionally biased region" description="Pro residues" evidence="10">
    <location>
        <begin position="969"/>
        <end position="983"/>
    </location>
</feature>
<sequence>MSSDSFDFDDDGLDELDQLEIAYATGLKLPPKTSVNASALTQRNLFGEPIIAAPPAAQKNLRPQHASTTRQGAFDAAKVKPVKVWDREMFAKHGWSKKNAAVARKAAGYKTKGKGKGKATEYNGWGDDDDESVLEDDDDEDDPNQPTFFVNTTYDPHAPPLPMKCEPDREAIKTWVYPVQADKPLRKYQYDIVYVALLNNTLVSLPTGLGKTFIAACVMLNFYRWFPRGKIVFLAPSRPLVRQQITACHFATGIPQEHCVELTGSTTPKLRSIGWATKRVIYSTPQTVENDLRKGRVDPRDITCLVVDEAHRASGDYAYCGVVRYLMCRNPHFRILALTATPGSKGEAVQEVIDNLHICNIQVRTDQSFDIKQYIYHKSYDLTIMPLGPQLSSIRDRWAALMQPFIGPLAQARLLFETRPEYITAFGCNLARGKINNLPGGTGANARFYPMIKTLSYMSSAMEHLIIQSVTQFEEKLLDMQHTFKTLAAKPDFRKIVADVKALTARSGYVGHPKMERLRSMCWDHFKAAENEIDPLTGQPRQTRVMVFCNYRAVVEEIVMCLNKHAPTIKATRFVGQAAAKGGKGMTQKDQNEAIRKFKDGVYNVLVASSIGEEGLDIGEIDLIVCYESNKSPIRMLQRVGRTGRARDGHIIVLMTEGREEKNWDKAKEQYDEVQNALISNRVFEVYADGERLVPSDIKPIVDKVSIEAKPLDLDGLLMSANDHRRALGMKERVPRPVKDAKRNIPKGAFEGFRTAGEQKKAQTPYSPGRALRERKQAALLTESEEQYMSTRWYPHGGQAIIPSPLNLDKFPLERIANANAHKFPRHGARHEMLQSILRTTASIDDSQPEALDRWHAEMSEAYNPNYIEPWVPPTRRPGQTPLRFRHEPLPLSEVDIPILSSAVLQDQRPPTSSPLLLTSPEWPDLPDLPNLSLESSFAAARAKSLTPRQMSPVVMPDSPPVAIERRPTPPPLQSAQFEPPPQRSTGAHIAPKPVAEVQHYVSMDLYGVLSSDESDIEIVPESYQPPVTKRCNTISSAPPSPVPVAPTPPPQPRPPSSSSFSAMLDDNDLDCAILSDTALLQGAVVQKFGDHVDRAKLDSFAESSPIRMPGFAGARGIAVKKNATNVFFSGAPVSTDPPRAPLNRLRRGIVRSRPDDLKSDDNDNDNDNDNDSDNSDPAEAPATRVRKIKRPKMNVKTAARSNLFDVEAVNSSASGTEASSEEYESENSDDVRFVHDDDVEDSSSQAKFYRESLMTQPPEGFGQGKFGQRSRLDRRGAPFTPATPRSQPDDWSYDSFCARDDEEIEMESSSQPPGARV</sequence>
<accession>A0A2X0P6C2</accession>
<comment type="similarity">
    <text evidence="2 9">Belongs to the DEAD box helicase family. DEAH subfamily. FANCM sub-subfamily.</text>
</comment>
<dbReference type="InterPro" id="IPR001650">
    <property type="entry name" value="Helicase_C-like"/>
</dbReference>
<gene>
    <name evidence="13" type="primary">BQ5605_C001g00526</name>
    <name evidence="13" type="ORF">BQ5605_C001G00526</name>
</gene>
<comment type="subunit">
    <text evidence="9">Interacts with the MHF histone-fold complex to form the FANCM-MHF complex.</text>
</comment>
<feature type="domain" description="Helicase ATP-binding" evidence="11">
    <location>
        <begin position="192"/>
        <end position="360"/>
    </location>
</feature>
<dbReference type="STRING" id="796604.A0A2X0P6C2"/>
<evidence type="ECO:0000256" key="3">
    <source>
        <dbReference type="ARBA" id="ARBA00022741"/>
    </source>
</evidence>
<comment type="function">
    <text evidence="9">ATP-dependent DNA helicase involved in DNA damage repair by homologous recombination and in genome maintenance. Capable of unwinding D-loops. Plays a role in limiting crossover recombinants during mitotic DNA double-strand break (DSB) repair. Component of a FANCM-MHF complex which promotes gene conversion at blocked replication forks, probably by reversal of the stalled fork.</text>
</comment>
<feature type="compositionally biased region" description="Polar residues" evidence="10">
    <location>
        <begin position="1308"/>
        <end position="1318"/>
    </location>
</feature>
<feature type="domain" description="Helicase C-terminal" evidence="12">
    <location>
        <begin position="528"/>
        <end position="690"/>
    </location>
</feature>
<keyword evidence="5" id="KW-0347">Helicase</keyword>
<reference evidence="13 14" key="1">
    <citation type="submission" date="2016-11" db="EMBL/GenBank/DDBJ databases">
        <authorList>
            <person name="Jaros S."/>
            <person name="Januszkiewicz K."/>
            <person name="Wedrychowicz H."/>
        </authorList>
    </citation>
    <scope>NUCLEOTIDE SEQUENCE [LARGE SCALE GENOMIC DNA]</scope>
</reference>
<dbReference type="InterPro" id="IPR027417">
    <property type="entry name" value="P-loop_NTPase"/>
</dbReference>
<evidence type="ECO:0000256" key="5">
    <source>
        <dbReference type="ARBA" id="ARBA00022806"/>
    </source>
</evidence>
<dbReference type="GO" id="GO:0005524">
    <property type="term" value="F:ATP binding"/>
    <property type="evidence" value="ECO:0007669"/>
    <property type="project" value="UniProtKB-UniRule"/>
</dbReference>
<feature type="region of interest" description="Disordered" evidence="10">
    <location>
        <begin position="106"/>
        <end position="145"/>
    </location>
</feature>
<feature type="region of interest" description="Disordered" evidence="10">
    <location>
        <begin position="1210"/>
        <end position="1318"/>
    </location>
</feature>
<evidence type="ECO:0000256" key="10">
    <source>
        <dbReference type="SAM" id="MobiDB-lite"/>
    </source>
</evidence>